<keyword evidence="1" id="KW-0812">Transmembrane</keyword>
<gene>
    <name evidence="2" type="ORF">MANES_05G083200</name>
</gene>
<reference evidence="2" key="1">
    <citation type="submission" date="2016-02" db="EMBL/GenBank/DDBJ databases">
        <title>WGS assembly of Manihot esculenta.</title>
        <authorList>
            <person name="Bredeson J.V."/>
            <person name="Prochnik S.E."/>
            <person name="Lyons J.B."/>
            <person name="Schmutz J."/>
            <person name="Grimwood J."/>
            <person name="Vrebalov J."/>
            <person name="Bart R.S."/>
            <person name="Amuge T."/>
            <person name="Ferguson M.E."/>
            <person name="Green R."/>
            <person name="Putnam N."/>
            <person name="Stites J."/>
            <person name="Rounsley S."/>
            <person name="Rokhsar D.S."/>
        </authorList>
    </citation>
    <scope>NUCLEOTIDE SEQUENCE [LARGE SCALE GENOMIC DNA]</scope>
    <source>
        <tissue evidence="2">Leaf</tissue>
    </source>
</reference>
<feature type="transmembrane region" description="Helical" evidence="1">
    <location>
        <begin position="6"/>
        <end position="27"/>
    </location>
</feature>
<dbReference type="EMBL" id="CM004391">
    <property type="protein sequence ID" value="OAY49787.1"/>
    <property type="molecule type" value="Genomic_DNA"/>
</dbReference>
<name>A0A2C9VUG3_MANES</name>
<protein>
    <submittedName>
        <fullName evidence="2">Uncharacterized protein</fullName>
    </submittedName>
</protein>
<evidence type="ECO:0000256" key="1">
    <source>
        <dbReference type="SAM" id="Phobius"/>
    </source>
</evidence>
<dbReference type="AlphaFoldDB" id="A0A2C9VUG3"/>
<sequence length="88" mass="9730">MAFTSSIVRFLPFLVALMMIILSFYDLPLQVNAQADRGPVISLKCNTTQDCASPTKCLCKTCTCISNECTCIVKAPSFTIQKLGRLKY</sequence>
<accession>A0A2C9VUG3</accession>
<organism evidence="2">
    <name type="scientific">Manihot esculenta</name>
    <name type="common">Cassava</name>
    <name type="synonym">Jatropha manihot</name>
    <dbReference type="NCBI Taxonomy" id="3983"/>
    <lineage>
        <taxon>Eukaryota</taxon>
        <taxon>Viridiplantae</taxon>
        <taxon>Streptophyta</taxon>
        <taxon>Embryophyta</taxon>
        <taxon>Tracheophyta</taxon>
        <taxon>Spermatophyta</taxon>
        <taxon>Magnoliopsida</taxon>
        <taxon>eudicotyledons</taxon>
        <taxon>Gunneridae</taxon>
        <taxon>Pentapetalae</taxon>
        <taxon>rosids</taxon>
        <taxon>fabids</taxon>
        <taxon>Malpighiales</taxon>
        <taxon>Euphorbiaceae</taxon>
        <taxon>Crotonoideae</taxon>
        <taxon>Manihoteae</taxon>
        <taxon>Manihot</taxon>
    </lineage>
</organism>
<evidence type="ECO:0000313" key="2">
    <source>
        <dbReference type="EMBL" id="OAY49787.1"/>
    </source>
</evidence>
<proteinExistence type="predicted"/>
<keyword evidence="1" id="KW-0472">Membrane</keyword>
<keyword evidence="1" id="KW-1133">Transmembrane helix</keyword>